<evidence type="ECO:0000313" key="5">
    <source>
        <dbReference type="EMBL" id="CDG69577.1"/>
    </source>
</evidence>
<dbReference type="SMART" id="SM01293">
    <property type="entry name" value="DUF3402"/>
    <property type="match status" value="1"/>
</dbReference>
<dbReference type="InterPro" id="IPR012486">
    <property type="entry name" value="Far11/STRP_N"/>
</dbReference>
<dbReference type="Pfam" id="PF07923">
    <property type="entry name" value="N1221"/>
    <property type="match status" value="1"/>
</dbReference>
<evidence type="ECO:0000259" key="3">
    <source>
        <dbReference type="SMART" id="SM01292"/>
    </source>
</evidence>
<dbReference type="InterPro" id="IPR021819">
    <property type="entry name" value="Far11/STRP_C"/>
</dbReference>
<protein>
    <submittedName>
        <fullName evidence="5">Protein FAM40A</fullName>
    </submittedName>
</protein>
<comment type="similarity">
    <text evidence="1">Belongs to the STRIP family.</text>
</comment>
<dbReference type="SMART" id="SM01292">
    <property type="entry name" value="N1221"/>
    <property type="match status" value="1"/>
</dbReference>
<sequence>MTDSTKTNFSNGFDIGIGNDQEKYLTQEESKRGVPRLREIMRRQRRDSESNQNDSPILDFHYNDADTLENELAELYSYSEEPDFELNAFAFQTLLETFTRDNSIAWALMQKSQKKNFINYVLELMEVVNIQERRKALRCLLYICQGVFKEHESYQEYMEMMKENVLLLFNCGTFSAVQELLVMEAENTERAQAALRKPSITIADSIDMRVPLNILYTMLEVVQHFSKYDLKMQEASLTLKEELAGSLEDVNDPPFACILFDLVLKFCAGSSSHFPIKKILLLLWKVTLFTLGGFKDLKSLMKASRRKVGLKATFGKYNVNTIELEKHHQLRPSSPLDESRHERKPRKTVDLDDDDIDFVPALVTQSHHYIESALLLRPKVREKDVTIFLEACRKKYIGFQLPSDSDSTYGLPSSIIEGVDVLKSHVYKSLSEMQIKAEEMHIERPFSMGVHHLPVTNAEILYKSLLPNLPQYMIALLKILLASAPTAKAKTESINILTDILPPEMPTTVLQSMQLGIDVNRHKEIMVKSISITILLILKHLKVNHIYQFEFVSQHLVFANCIPLVLKFFNQNISAYVSAKNSIPQLDFPACVLFEKSEITAESLEHTIEGSEFCWRNLFSCVNLLRILQKLTKWKYSRTMMLVVFKSAPILKRALKIREENLQLYVLKLLKTQIKYLGRNWRKSNMRIVSLIYHKIRHRLNDDWAFGNDVDARPWDFQTEECAIRHNVYLFNYRHYESSSGHYPTDLQPLDNDLQSALNTQSRDKSLNDNLRFEQKLDDNENTLSLSIEVGYFEDEGSSGVAAECNISSEIASLLLCG</sequence>
<dbReference type="AlphaFoldDB" id="T2MCD3"/>
<dbReference type="InterPro" id="IPR040185">
    <property type="entry name" value="Far11/STRP"/>
</dbReference>
<dbReference type="Pfam" id="PF11882">
    <property type="entry name" value="DUF3402"/>
    <property type="match status" value="1"/>
</dbReference>
<dbReference type="GO" id="GO:0005829">
    <property type="term" value="C:cytosol"/>
    <property type="evidence" value="ECO:0007669"/>
    <property type="project" value="TreeGrafter"/>
</dbReference>
<evidence type="ECO:0000256" key="1">
    <source>
        <dbReference type="ARBA" id="ARBA00007062"/>
    </source>
</evidence>
<reference evidence="5" key="1">
    <citation type="journal article" date="2013" name="Genome Biol. Evol.">
        <title>Punctuated emergences of genetic and phenotypic innovations in eumetazoan, bilaterian, euteleostome, and hominidae ancestors.</title>
        <authorList>
            <person name="Wenger Y."/>
            <person name="Galliot B."/>
        </authorList>
    </citation>
    <scope>NUCLEOTIDE SEQUENCE</scope>
    <source>
        <tissue evidence="5">Whole animals</tissue>
    </source>
</reference>
<evidence type="ECO:0000256" key="2">
    <source>
        <dbReference type="SAM" id="MobiDB-lite"/>
    </source>
</evidence>
<dbReference type="GO" id="GO:0007010">
    <property type="term" value="P:cytoskeleton organization"/>
    <property type="evidence" value="ECO:0007669"/>
    <property type="project" value="TreeGrafter"/>
</dbReference>
<accession>T2MCD3</accession>
<evidence type="ECO:0000259" key="4">
    <source>
        <dbReference type="SMART" id="SM01293"/>
    </source>
</evidence>
<gene>
    <name evidence="5" type="primary">FAM40A</name>
</gene>
<dbReference type="EMBL" id="HAAD01003345">
    <property type="protein sequence ID" value="CDG69577.1"/>
    <property type="molecule type" value="mRNA"/>
</dbReference>
<proteinExistence type="evidence at transcript level"/>
<feature type="region of interest" description="Disordered" evidence="2">
    <location>
        <begin position="328"/>
        <end position="347"/>
    </location>
</feature>
<dbReference type="PANTHER" id="PTHR13239">
    <property type="entry name" value="PROTEIN REQUIRED FOR HYPHAL ANASTOMOSIS HAM-2"/>
    <property type="match status" value="1"/>
</dbReference>
<organism evidence="5">
    <name type="scientific">Hydra vulgaris</name>
    <name type="common">Hydra</name>
    <name type="synonym">Hydra attenuata</name>
    <dbReference type="NCBI Taxonomy" id="6087"/>
    <lineage>
        <taxon>Eukaryota</taxon>
        <taxon>Metazoa</taxon>
        <taxon>Cnidaria</taxon>
        <taxon>Hydrozoa</taxon>
        <taxon>Hydroidolina</taxon>
        <taxon>Anthoathecata</taxon>
        <taxon>Aplanulata</taxon>
        <taxon>Hydridae</taxon>
        <taxon>Hydra</taxon>
    </lineage>
</organism>
<dbReference type="PANTHER" id="PTHR13239:SF4">
    <property type="entry name" value="AT25231P"/>
    <property type="match status" value="1"/>
</dbReference>
<dbReference type="OrthoDB" id="18234at2759"/>
<feature type="domain" description="Far11/STRP C-terminal" evidence="4">
    <location>
        <begin position="412"/>
        <end position="797"/>
    </location>
</feature>
<feature type="domain" description="Far11/STRP N-terminal" evidence="3">
    <location>
        <begin position="55"/>
        <end position="355"/>
    </location>
</feature>
<name>T2MCD3_HYDVU</name>